<evidence type="ECO:0000313" key="2">
    <source>
        <dbReference type="Proteomes" id="UP001162483"/>
    </source>
</evidence>
<proteinExistence type="predicted"/>
<sequence>MRIVHNRWLPFMPSIVYKCVVSWDLSKQSHGTDRANHSPSVSCDELCPITA</sequence>
<organism evidence="1 2">
    <name type="scientific">Staurois parvus</name>
    <dbReference type="NCBI Taxonomy" id="386267"/>
    <lineage>
        <taxon>Eukaryota</taxon>
        <taxon>Metazoa</taxon>
        <taxon>Chordata</taxon>
        <taxon>Craniata</taxon>
        <taxon>Vertebrata</taxon>
        <taxon>Euteleostomi</taxon>
        <taxon>Amphibia</taxon>
        <taxon>Batrachia</taxon>
        <taxon>Anura</taxon>
        <taxon>Neobatrachia</taxon>
        <taxon>Ranoidea</taxon>
        <taxon>Ranidae</taxon>
        <taxon>Staurois</taxon>
    </lineage>
</organism>
<gene>
    <name evidence="1" type="ORF">SPARVUS_LOCUS4293631</name>
</gene>
<dbReference type="EMBL" id="CATNWA010007835">
    <property type="protein sequence ID" value="CAI9554919.1"/>
    <property type="molecule type" value="Genomic_DNA"/>
</dbReference>
<reference evidence="1" key="1">
    <citation type="submission" date="2023-05" db="EMBL/GenBank/DDBJ databases">
        <authorList>
            <person name="Stuckert A."/>
        </authorList>
    </citation>
    <scope>NUCLEOTIDE SEQUENCE</scope>
</reference>
<comment type="caution">
    <text evidence="1">The sequence shown here is derived from an EMBL/GenBank/DDBJ whole genome shotgun (WGS) entry which is preliminary data.</text>
</comment>
<accession>A0ABN9C4G9</accession>
<evidence type="ECO:0000313" key="1">
    <source>
        <dbReference type="EMBL" id="CAI9554919.1"/>
    </source>
</evidence>
<name>A0ABN9C4G9_9NEOB</name>
<protein>
    <submittedName>
        <fullName evidence="1">Uncharacterized protein</fullName>
    </submittedName>
</protein>
<dbReference type="Proteomes" id="UP001162483">
    <property type="component" value="Unassembled WGS sequence"/>
</dbReference>
<keyword evidence="2" id="KW-1185">Reference proteome</keyword>
<feature type="non-terminal residue" evidence="1">
    <location>
        <position position="51"/>
    </location>
</feature>